<dbReference type="Gene3D" id="1.10.510.10">
    <property type="entry name" value="Transferase(Phosphotransferase) domain 1"/>
    <property type="match status" value="1"/>
</dbReference>
<dbReference type="Proteomes" id="UP000022910">
    <property type="component" value="Unassembled WGS sequence"/>
</dbReference>
<dbReference type="SUPFAM" id="SSF56112">
    <property type="entry name" value="Protein kinase-like (PK-like)"/>
    <property type="match status" value="1"/>
</dbReference>
<dbReference type="SMR" id="A0A015IE81"/>
<accession>A0A015IE81</accession>
<gene>
    <name evidence="2" type="ORF">RirG_225160</name>
</gene>
<dbReference type="EMBL" id="JEMT01028163">
    <property type="protein sequence ID" value="EXX55462.1"/>
    <property type="molecule type" value="Genomic_DNA"/>
</dbReference>
<dbReference type="PANTHER" id="PTHR44329">
    <property type="entry name" value="SERINE/THREONINE-PROTEIN KINASE TNNI3K-RELATED"/>
    <property type="match status" value="1"/>
</dbReference>
<comment type="caution">
    <text evidence="2">The sequence shown here is derived from an EMBL/GenBank/DDBJ whole genome shotgun (WGS) entry which is preliminary data.</text>
</comment>
<dbReference type="GO" id="GO:0004674">
    <property type="term" value="F:protein serine/threonine kinase activity"/>
    <property type="evidence" value="ECO:0007669"/>
    <property type="project" value="TreeGrafter"/>
</dbReference>
<organism evidence="2 3">
    <name type="scientific">Rhizophagus irregularis (strain DAOM 197198w)</name>
    <name type="common">Glomus intraradices</name>
    <dbReference type="NCBI Taxonomy" id="1432141"/>
    <lineage>
        <taxon>Eukaryota</taxon>
        <taxon>Fungi</taxon>
        <taxon>Fungi incertae sedis</taxon>
        <taxon>Mucoromycota</taxon>
        <taxon>Glomeromycotina</taxon>
        <taxon>Glomeromycetes</taxon>
        <taxon>Glomerales</taxon>
        <taxon>Glomeraceae</taxon>
        <taxon>Rhizophagus</taxon>
    </lineage>
</organism>
<evidence type="ECO:0000313" key="2">
    <source>
        <dbReference type="EMBL" id="EXX55462.1"/>
    </source>
</evidence>
<dbReference type="InterPro" id="IPR011009">
    <property type="entry name" value="Kinase-like_dom_sf"/>
</dbReference>
<dbReference type="PROSITE" id="PS50011">
    <property type="entry name" value="PROTEIN_KINASE_DOM"/>
    <property type="match status" value="1"/>
</dbReference>
<dbReference type="HOGENOM" id="CLU_000288_7_34_1"/>
<dbReference type="InterPro" id="IPR001245">
    <property type="entry name" value="Ser-Thr/Tyr_kinase_cat_dom"/>
</dbReference>
<evidence type="ECO:0000259" key="1">
    <source>
        <dbReference type="PROSITE" id="PS50011"/>
    </source>
</evidence>
<dbReference type="Pfam" id="PF07714">
    <property type="entry name" value="PK_Tyr_Ser-Thr"/>
    <property type="match status" value="1"/>
</dbReference>
<dbReference type="InterPro" id="IPR000719">
    <property type="entry name" value="Prot_kinase_dom"/>
</dbReference>
<feature type="domain" description="Protein kinase" evidence="1">
    <location>
        <begin position="73"/>
        <end position="342"/>
    </location>
</feature>
<keyword evidence="3" id="KW-1185">Reference proteome</keyword>
<dbReference type="OrthoDB" id="538607at2759"/>
<evidence type="ECO:0000313" key="3">
    <source>
        <dbReference type="Proteomes" id="UP000022910"/>
    </source>
</evidence>
<name>A0A015IE81_RHIIW</name>
<reference evidence="2 3" key="1">
    <citation type="submission" date="2014-02" db="EMBL/GenBank/DDBJ databases">
        <title>Single nucleus genome sequencing reveals high similarity among nuclei of an endomycorrhizal fungus.</title>
        <authorList>
            <person name="Lin K."/>
            <person name="Geurts R."/>
            <person name="Zhang Z."/>
            <person name="Limpens E."/>
            <person name="Saunders D.G."/>
            <person name="Mu D."/>
            <person name="Pang E."/>
            <person name="Cao H."/>
            <person name="Cha H."/>
            <person name="Lin T."/>
            <person name="Zhou Q."/>
            <person name="Shang Y."/>
            <person name="Li Y."/>
            <person name="Ivanov S."/>
            <person name="Sharma T."/>
            <person name="Velzen R.V."/>
            <person name="Ruijter N.D."/>
            <person name="Aanen D.K."/>
            <person name="Win J."/>
            <person name="Kamoun S."/>
            <person name="Bisseling T."/>
            <person name="Huang S."/>
        </authorList>
    </citation>
    <scope>NUCLEOTIDE SEQUENCE [LARGE SCALE GENOMIC DNA]</scope>
    <source>
        <strain evidence="3">DAOM197198w</strain>
    </source>
</reference>
<dbReference type="AlphaFoldDB" id="A0A015IE81"/>
<proteinExistence type="predicted"/>
<dbReference type="GO" id="GO:0005524">
    <property type="term" value="F:ATP binding"/>
    <property type="evidence" value="ECO:0007669"/>
    <property type="project" value="InterPro"/>
</dbReference>
<sequence>MENYPPDYGTCPVCFKRREAQSWCTNCDVRRFEENFKHWTSGNSAIDNFIKYTQKNARRGMDYLEWIDFNQLSHVCNTGKAGAFTSNYSAIWIEGPKGSLDKNETWTNSGPTRVILKQFHNYVEANNLFFNQLYRYHRCFQEGTLADFFGFTRDVRTSRIMMVMRYYDHEDLYTFLDNFNGALCWRDIIEILLSVSEGLFKIHEFGLIHGNIHGGNILIEQDPNTIDARIADTGLSGDSFQERVFGVVPFIAPEVFTGSRKSQASDIYSFGMVMMMIPTGSRPYQDRSHDRQLIQNIKLGLRPQYPIGAPLVYLQLMEKCLSQNPSIRPTAQDVYQTIYTWIEATCINPEVTPLFEQFERAEQSLHLSGIAKPIHQHAVYISRDLNSI</sequence>
<dbReference type="InterPro" id="IPR051681">
    <property type="entry name" value="Ser/Thr_Kinases-Pseudokinases"/>
</dbReference>
<protein>
    <submittedName>
        <fullName evidence="2">Ssk2p</fullName>
    </submittedName>
</protein>